<gene>
    <name evidence="1" type="ORF">MUB52_05795</name>
</gene>
<evidence type="ECO:0000313" key="2">
    <source>
        <dbReference type="Proteomes" id="UP001208690"/>
    </source>
</evidence>
<protein>
    <submittedName>
        <fullName evidence="1">Uncharacterized protein</fullName>
    </submittedName>
</protein>
<accession>A0ABT3BBL3</accession>
<organism evidence="1 2">
    <name type="scientific">Roseobacter sinensis</name>
    <dbReference type="NCBI Taxonomy" id="2931391"/>
    <lineage>
        <taxon>Bacteria</taxon>
        <taxon>Pseudomonadati</taxon>
        <taxon>Pseudomonadota</taxon>
        <taxon>Alphaproteobacteria</taxon>
        <taxon>Rhodobacterales</taxon>
        <taxon>Roseobacteraceae</taxon>
        <taxon>Roseobacter</taxon>
    </lineage>
</organism>
<comment type="caution">
    <text evidence="1">The sequence shown here is derived from an EMBL/GenBank/DDBJ whole genome shotgun (WGS) entry which is preliminary data.</text>
</comment>
<dbReference type="Proteomes" id="UP001208690">
    <property type="component" value="Unassembled WGS sequence"/>
</dbReference>
<reference evidence="1 2" key="1">
    <citation type="submission" date="2022-04" db="EMBL/GenBank/DDBJ databases">
        <title>Roseobacter sp. WL0113 is a bacterium isolated from neritic sediment.</title>
        <authorList>
            <person name="Wang L."/>
            <person name="He W."/>
            <person name="Zhang D.-F."/>
        </authorList>
    </citation>
    <scope>NUCLEOTIDE SEQUENCE [LARGE SCALE GENOMIC DNA]</scope>
    <source>
        <strain evidence="1 2">WL0113</strain>
    </source>
</reference>
<proteinExistence type="predicted"/>
<dbReference type="RefSeq" id="WP_263843258.1">
    <property type="nucleotide sequence ID" value="NZ_JALIEB010000003.1"/>
</dbReference>
<name>A0ABT3BBL3_9RHOB</name>
<keyword evidence="2" id="KW-1185">Reference proteome</keyword>
<sequence>MTDIHWAILALRDINSALDRQRYDVASHHIDDAIFAIMARDAQDGASRPRVAAQARAKS</sequence>
<dbReference type="EMBL" id="JALIEB010000003">
    <property type="protein sequence ID" value="MCV3270935.1"/>
    <property type="molecule type" value="Genomic_DNA"/>
</dbReference>
<evidence type="ECO:0000313" key="1">
    <source>
        <dbReference type="EMBL" id="MCV3270935.1"/>
    </source>
</evidence>